<dbReference type="PANTHER" id="PTHR42929:SF1">
    <property type="entry name" value="INNER MEMBRANE ABC TRANSPORTER PERMEASE PROTEIN YDCU-RELATED"/>
    <property type="match status" value="1"/>
</dbReference>
<evidence type="ECO:0000259" key="9">
    <source>
        <dbReference type="PROSITE" id="PS50928"/>
    </source>
</evidence>
<organism evidence="10 11">
    <name type="scientific">Burkholderia savannae</name>
    <dbReference type="NCBI Taxonomy" id="1637837"/>
    <lineage>
        <taxon>Bacteria</taxon>
        <taxon>Pseudomonadati</taxon>
        <taxon>Pseudomonadota</taxon>
        <taxon>Betaproteobacteria</taxon>
        <taxon>Burkholderiales</taxon>
        <taxon>Burkholderiaceae</taxon>
        <taxon>Burkholderia</taxon>
        <taxon>pseudomallei group</taxon>
    </lineage>
</organism>
<evidence type="ECO:0000256" key="8">
    <source>
        <dbReference type="RuleBase" id="RU363032"/>
    </source>
</evidence>
<dbReference type="SUPFAM" id="SSF161098">
    <property type="entry name" value="MetI-like"/>
    <property type="match status" value="1"/>
</dbReference>
<comment type="similarity">
    <text evidence="2">Belongs to the binding-protein-dependent transport system permease family. CysTW subfamily.</text>
</comment>
<dbReference type="Gene3D" id="1.10.3720.10">
    <property type="entry name" value="MetI-like"/>
    <property type="match status" value="1"/>
</dbReference>
<dbReference type="Pfam" id="PF00528">
    <property type="entry name" value="BPD_transp_1"/>
    <property type="match status" value="1"/>
</dbReference>
<dbReference type="InterPro" id="IPR035906">
    <property type="entry name" value="MetI-like_sf"/>
</dbReference>
<keyword evidence="11" id="KW-1185">Reference proteome</keyword>
<protein>
    <submittedName>
        <fullName evidence="10">Putrescine/spermidine ABC transporter permease</fullName>
    </submittedName>
</protein>
<dbReference type="InterPro" id="IPR000515">
    <property type="entry name" value="MetI-like"/>
</dbReference>
<keyword evidence="5 8" id="KW-0812">Transmembrane</keyword>
<evidence type="ECO:0000313" key="10">
    <source>
        <dbReference type="EMBL" id="KWZ39971.1"/>
    </source>
</evidence>
<keyword evidence="4" id="KW-1003">Cell membrane</keyword>
<feature type="transmembrane region" description="Helical" evidence="8">
    <location>
        <begin position="271"/>
        <end position="292"/>
    </location>
</feature>
<keyword evidence="3 8" id="KW-0813">Transport</keyword>
<evidence type="ECO:0000256" key="2">
    <source>
        <dbReference type="ARBA" id="ARBA00007069"/>
    </source>
</evidence>
<keyword evidence="7 8" id="KW-0472">Membrane</keyword>
<reference evidence="10 11" key="1">
    <citation type="submission" date="2015-11" db="EMBL/GenBank/DDBJ databases">
        <authorList>
            <person name="Sahl J."/>
            <person name="Wagner D."/>
            <person name="Keim P."/>
        </authorList>
    </citation>
    <scope>NUCLEOTIDE SEQUENCE [LARGE SCALE GENOMIC DNA]</scope>
    <source>
        <strain evidence="10 11">BDU18</strain>
    </source>
</reference>
<evidence type="ECO:0000256" key="3">
    <source>
        <dbReference type="ARBA" id="ARBA00022448"/>
    </source>
</evidence>
<sequence length="308" mass="33719">MVFRIPTLNLRRSWQVERLIFDPLLLVMILGVVLPLAVLAVSSINAPLEFGGVAWGEFTLRAYQRVIFDRDWDGSLVLQQGYISIFIRSMMMAISATTGCLLLGFPTALFIATRTSKWKAALLVLVTIPFWTCVVVQMTGWIIVMADNGLVAQTLSFMGLLRGPLGLLYTDLATLIGLVYAFTPFMILPIFAALDDFDWRLVEAAYDLGAHRMSALLQVIVPVCWPGVMAGIGLVFVPALGAYAIPGLLGGNHAFMVGNLIDFQFAGGRDWPLGAAMSFALLASVLLAMLVLRLKSILQHQELGHEFA</sequence>
<dbReference type="EMBL" id="LNJQ01000002">
    <property type="protein sequence ID" value="KWZ39971.1"/>
    <property type="molecule type" value="Genomic_DNA"/>
</dbReference>
<dbReference type="PANTHER" id="PTHR42929">
    <property type="entry name" value="INNER MEMBRANE ABC TRANSPORTER PERMEASE PROTEIN YDCU-RELATED-RELATED"/>
    <property type="match status" value="1"/>
</dbReference>
<name>A0ABR5T8U5_9BURK</name>
<comment type="caution">
    <text evidence="10">The sequence shown here is derived from an EMBL/GenBank/DDBJ whole genome shotgun (WGS) entry which is preliminary data.</text>
</comment>
<gene>
    <name evidence="10" type="ORF">WS72_18735</name>
</gene>
<evidence type="ECO:0000256" key="6">
    <source>
        <dbReference type="ARBA" id="ARBA00022989"/>
    </source>
</evidence>
<evidence type="ECO:0000256" key="5">
    <source>
        <dbReference type="ARBA" id="ARBA00022692"/>
    </source>
</evidence>
<evidence type="ECO:0000313" key="11">
    <source>
        <dbReference type="Proteomes" id="UP000070255"/>
    </source>
</evidence>
<feature type="transmembrane region" description="Helical" evidence="8">
    <location>
        <begin position="122"/>
        <end position="146"/>
    </location>
</feature>
<keyword evidence="6 8" id="KW-1133">Transmembrane helix</keyword>
<feature type="transmembrane region" description="Helical" evidence="8">
    <location>
        <begin position="215"/>
        <end position="245"/>
    </location>
</feature>
<dbReference type="PROSITE" id="PS50928">
    <property type="entry name" value="ABC_TM1"/>
    <property type="match status" value="1"/>
</dbReference>
<evidence type="ECO:0000256" key="1">
    <source>
        <dbReference type="ARBA" id="ARBA00004651"/>
    </source>
</evidence>
<feature type="transmembrane region" description="Helical" evidence="8">
    <location>
        <begin position="20"/>
        <end position="41"/>
    </location>
</feature>
<proteinExistence type="inferred from homology"/>
<feature type="domain" description="ABC transmembrane type-1" evidence="9">
    <location>
        <begin position="86"/>
        <end position="292"/>
    </location>
</feature>
<feature type="transmembrane region" description="Helical" evidence="8">
    <location>
        <begin position="85"/>
        <end position="110"/>
    </location>
</feature>
<dbReference type="CDD" id="cd06261">
    <property type="entry name" value="TM_PBP2"/>
    <property type="match status" value="1"/>
</dbReference>
<evidence type="ECO:0000256" key="7">
    <source>
        <dbReference type="ARBA" id="ARBA00023136"/>
    </source>
</evidence>
<feature type="transmembrane region" description="Helical" evidence="8">
    <location>
        <begin position="166"/>
        <end position="194"/>
    </location>
</feature>
<accession>A0ABR5T8U5</accession>
<dbReference type="Proteomes" id="UP000070255">
    <property type="component" value="Unassembled WGS sequence"/>
</dbReference>
<evidence type="ECO:0000256" key="4">
    <source>
        <dbReference type="ARBA" id="ARBA00022475"/>
    </source>
</evidence>
<comment type="subcellular location">
    <subcellularLocation>
        <location evidence="1 8">Cell membrane</location>
        <topology evidence="1 8">Multi-pass membrane protein</topology>
    </subcellularLocation>
</comment>